<dbReference type="Proteomes" id="UP001162060">
    <property type="component" value="Unassembled WGS sequence"/>
</dbReference>
<keyword evidence="1" id="KW-1133">Transmembrane helix</keyword>
<comment type="caution">
    <text evidence="2">The sequence shown here is derived from an EMBL/GenBank/DDBJ whole genome shotgun (WGS) entry which is preliminary data.</text>
</comment>
<dbReference type="EMBL" id="CAKLBY020000223">
    <property type="protein sequence ID" value="CAK7935946.1"/>
    <property type="molecule type" value="Genomic_DNA"/>
</dbReference>
<evidence type="ECO:0000313" key="3">
    <source>
        <dbReference type="Proteomes" id="UP001162060"/>
    </source>
</evidence>
<dbReference type="AlphaFoldDB" id="A0AAV1UMV4"/>
<protein>
    <submittedName>
        <fullName evidence="2">Uncharacterized protein</fullName>
    </submittedName>
</protein>
<reference evidence="2" key="1">
    <citation type="submission" date="2024-01" db="EMBL/GenBank/DDBJ databases">
        <authorList>
            <person name="Webb A."/>
        </authorList>
    </citation>
    <scope>NUCLEOTIDE SEQUENCE</scope>
    <source>
        <strain evidence="2">Pm1</strain>
    </source>
</reference>
<organism evidence="2 3">
    <name type="scientific">Peronospora matthiolae</name>
    <dbReference type="NCBI Taxonomy" id="2874970"/>
    <lineage>
        <taxon>Eukaryota</taxon>
        <taxon>Sar</taxon>
        <taxon>Stramenopiles</taxon>
        <taxon>Oomycota</taxon>
        <taxon>Peronosporomycetes</taxon>
        <taxon>Peronosporales</taxon>
        <taxon>Peronosporaceae</taxon>
        <taxon>Peronospora</taxon>
    </lineage>
</organism>
<keyword evidence="1" id="KW-0812">Transmembrane</keyword>
<name>A0AAV1UMV4_9STRA</name>
<accession>A0AAV1UMV4</accession>
<proteinExistence type="predicted"/>
<sequence>MQIFNWDNENDVFVATIASLVMFRLTIKVIAVGMSFKQTALGSQGGDKMW</sequence>
<feature type="transmembrane region" description="Helical" evidence="1">
    <location>
        <begin position="12"/>
        <end position="31"/>
    </location>
</feature>
<evidence type="ECO:0000256" key="1">
    <source>
        <dbReference type="SAM" id="Phobius"/>
    </source>
</evidence>
<keyword evidence="1" id="KW-0472">Membrane</keyword>
<gene>
    <name evidence="2" type="ORF">PM001_LOCUS21096</name>
</gene>
<evidence type="ECO:0000313" key="2">
    <source>
        <dbReference type="EMBL" id="CAK7935946.1"/>
    </source>
</evidence>